<dbReference type="AlphaFoldDB" id="A0A2H3TZB8"/>
<organism evidence="1 2">
    <name type="scientific">Fusarium oxysporum</name>
    <name type="common">Fusarium vascular wilt</name>
    <dbReference type="NCBI Taxonomy" id="5507"/>
    <lineage>
        <taxon>Eukaryota</taxon>
        <taxon>Fungi</taxon>
        <taxon>Dikarya</taxon>
        <taxon>Ascomycota</taxon>
        <taxon>Pezizomycotina</taxon>
        <taxon>Sordariomycetes</taxon>
        <taxon>Hypocreomycetidae</taxon>
        <taxon>Hypocreales</taxon>
        <taxon>Nectriaceae</taxon>
        <taxon>Fusarium</taxon>
        <taxon>Fusarium oxysporum species complex</taxon>
    </lineage>
</organism>
<proteinExistence type="predicted"/>
<evidence type="ECO:0000313" key="2">
    <source>
        <dbReference type="Proteomes" id="UP000219369"/>
    </source>
</evidence>
<dbReference type="Proteomes" id="UP000219369">
    <property type="component" value="Unassembled WGS sequence"/>
</dbReference>
<reference evidence="2" key="1">
    <citation type="submission" date="2016-09" db="EMBL/GenBank/DDBJ databases">
        <authorList>
            <person name="Guldener U."/>
        </authorList>
    </citation>
    <scope>NUCLEOTIDE SEQUENCE [LARGE SCALE GENOMIC DNA]</scope>
    <source>
        <strain evidence="2">V64-1</strain>
    </source>
</reference>
<dbReference type="EMBL" id="FMJY01000009">
    <property type="protein sequence ID" value="SCO90110.1"/>
    <property type="molecule type" value="Genomic_DNA"/>
</dbReference>
<sequence>MMLMVFRLSTPGSSPPSQARLDRRCVAFPKASHIRKY</sequence>
<accession>A0A2H3TZB8</accession>
<name>A0A2H3TZB8_FUSOX</name>
<evidence type="ECO:0000313" key="1">
    <source>
        <dbReference type="EMBL" id="SCO90110.1"/>
    </source>
</evidence>
<gene>
    <name evidence="1" type="ORF">FRV6_14238</name>
</gene>
<protein>
    <submittedName>
        <fullName evidence="1">Uncharacterized protein</fullName>
    </submittedName>
</protein>